<name>A0A1E1F813_9SPHN</name>
<feature type="region of interest" description="Disordered" evidence="1">
    <location>
        <begin position="386"/>
        <end position="427"/>
    </location>
</feature>
<feature type="region of interest" description="Disordered" evidence="1">
    <location>
        <begin position="658"/>
        <end position="699"/>
    </location>
</feature>
<dbReference type="SUPFAM" id="SSF109709">
    <property type="entry name" value="KorB DNA-binding domain-like"/>
    <property type="match status" value="1"/>
</dbReference>
<dbReference type="Gene3D" id="3.90.1530.30">
    <property type="match status" value="1"/>
</dbReference>
<dbReference type="InterPro" id="IPR050336">
    <property type="entry name" value="Chromosome_partition/occlusion"/>
</dbReference>
<feature type="compositionally biased region" description="Acidic residues" evidence="1">
    <location>
        <begin position="666"/>
        <end position="687"/>
    </location>
</feature>
<organism evidence="3 4">
    <name type="scientific">Sphingobium cloacae</name>
    <dbReference type="NCBI Taxonomy" id="120107"/>
    <lineage>
        <taxon>Bacteria</taxon>
        <taxon>Pseudomonadati</taxon>
        <taxon>Pseudomonadota</taxon>
        <taxon>Alphaproteobacteria</taxon>
        <taxon>Sphingomonadales</taxon>
        <taxon>Sphingomonadaceae</taxon>
        <taxon>Sphingobium</taxon>
    </lineage>
</organism>
<dbReference type="PANTHER" id="PTHR33375">
    <property type="entry name" value="CHROMOSOME-PARTITIONING PROTEIN PARB-RELATED"/>
    <property type="match status" value="1"/>
</dbReference>
<dbReference type="Gene3D" id="1.10.10.2830">
    <property type="match status" value="1"/>
</dbReference>
<dbReference type="SUPFAM" id="SSF110849">
    <property type="entry name" value="ParB/Sulfiredoxin"/>
    <property type="match status" value="1"/>
</dbReference>
<gene>
    <name evidence="3" type="primary">parB</name>
    <name evidence="3" type="ORF">SCLO_2003310</name>
</gene>
<dbReference type="KEGG" id="sclo:SCLO_2003310"/>
<feature type="compositionally biased region" description="Acidic residues" evidence="1">
    <location>
        <begin position="386"/>
        <end position="400"/>
    </location>
</feature>
<reference evidence="3 4" key="1">
    <citation type="submission" date="2016-10" db="EMBL/GenBank/DDBJ databases">
        <title>Complete Genome Sequence of the Nonylphenol-Degrading Bacterium Sphingobium cloacae JCM 10874T.</title>
        <authorList>
            <person name="Ootsuka M."/>
            <person name="Nishizawa T."/>
            <person name="Ohta H."/>
        </authorList>
    </citation>
    <scope>NUCLEOTIDE SEQUENCE [LARGE SCALE GENOMIC DNA]</scope>
    <source>
        <strain evidence="3 4">JCM 10874</strain>
        <plasmid evidence="4">psclo_2 dna</plasmid>
    </source>
</reference>
<dbReference type="EMBL" id="AP017656">
    <property type="protein sequence ID" value="BAV66664.1"/>
    <property type="molecule type" value="Genomic_DNA"/>
</dbReference>
<dbReference type="Pfam" id="PF02195">
    <property type="entry name" value="ParB_N"/>
    <property type="match status" value="1"/>
</dbReference>
<evidence type="ECO:0000313" key="3">
    <source>
        <dbReference type="EMBL" id="BAV66664.1"/>
    </source>
</evidence>
<dbReference type="InterPro" id="IPR003115">
    <property type="entry name" value="ParB_N"/>
</dbReference>
<dbReference type="GO" id="GO:0007059">
    <property type="term" value="P:chromosome segregation"/>
    <property type="evidence" value="ECO:0007669"/>
    <property type="project" value="TreeGrafter"/>
</dbReference>
<sequence>MIQTIKLNKLRLSPINVRTAPDEQLQIEPMAASIEAKGVLQNLLVTPAKKPRGTFEVFDGGRRWRALRLLAERGTISETDFDVPVMVLTGDDAELSETSTATNFHQLKMTPAEECRAFQHFIGTTGDIDAVAKRFGVTRRFVEGRLRLASLAEPIFEALSKGAITLDIAKAYASTENQEKQLLVWNSYQSSHVTADTIRRVIANETLKASDPIAVLVGEARYRDAGGKIDGDLFTDGNDRWVDPEIAHRLAGEIMEAEAARIGQETGLAWIRPIASNYAHNAAHGLYRAILQQPPLTDEQAARLAEIEERRSVIEAEMQDEELDDEAFKLLDQEDDRLIAEAEAIENRAPVLPEEMKAHVGAFLLLTPQGEMRLDSQYYSEQELVIDEPGDEDHDDGEDGESTRGGARIGGNASSEPKYRPEAVAPGGKPLSARLYDELAVQRRDILASCILAQPALALDYALFVMVDARTNSASRYLSSVKYGTTIRASAPQDPASGDIPGSRARDYLAEAKDGLDAAWTEHECEVARFEAFRALDDDTKANWLAYIVAMSLEAKPGWSNEQIKLHNRLASILEIDVASWWRPTSENFFDRVNKGSILTLLTEIGGPALTVRHTSLKKTEISESCQKLFAGEAIVEPEVKEAALAWVPNAMRFLDAATEAPADPTEADDGEGEANEVEPSDGEGEPSADHETLEPADA</sequence>
<dbReference type="RefSeq" id="WP_066521745.1">
    <property type="nucleotide sequence ID" value="NZ_AP017656.1"/>
</dbReference>
<dbReference type="CDD" id="cd16406">
    <property type="entry name" value="ParB_N_like"/>
    <property type="match status" value="1"/>
</dbReference>
<keyword evidence="3" id="KW-0614">Plasmid</keyword>
<dbReference type="AlphaFoldDB" id="A0A1E1F813"/>
<dbReference type="Pfam" id="PF17762">
    <property type="entry name" value="HTH_ParB"/>
    <property type="match status" value="1"/>
</dbReference>
<dbReference type="PANTHER" id="PTHR33375:SF7">
    <property type="entry name" value="CHROMOSOME 2-PARTITIONING PROTEIN PARB-RELATED"/>
    <property type="match status" value="1"/>
</dbReference>
<dbReference type="InterPro" id="IPR041468">
    <property type="entry name" value="HTH_ParB/Spo0J"/>
</dbReference>
<dbReference type="SMART" id="SM00470">
    <property type="entry name" value="ParB"/>
    <property type="match status" value="1"/>
</dbReference>
<dbReference type="Proteomes" id="UP000218272">
    <property type="component" value="Plasmid pSCLO_2"/>
</dbReference>
<proteinExistence type="predicted"/>
<dbReference type="OrthoDB" id="9813122at2"/>
<dbReference type="InterPro" id="IPR036086">
    <property type="entry name" value="ParB/Sulfiredoxin_sf"/>
</dbReference>
<evidence type="ECO:0000256" key="1">
    <source>
        <dbReference type="SAM" id="MobiDB-lite"/>
    </source>
</evidence>
<geneLocation type="plasmid" evidence="4">
    <name>psclo_2 dna</name>
</geneLocation>
<feature type="compositionally biased region" description="Basic and acidic residues" evidence="1">
    <location>
        <begin position="688"/>
        <end position="699"/>
    </location>
</feature>
<feature type="domain" description="ParB-like N-terminal" evidence="2">
    <location>
        <begin position="3"/>
        <end position="99"/>
    </location>
</feature>
<evidence type="ECO:0000259" key="2">
    <source>
        <dbReference type="SMART" id="SM00470"/>
    </source>
</evidence>
<accession>A0A1E1F813</accession>
<dbReference type="GO" id="GO:0005694">
    <property type="term" value="C:chromosome"/>
    <property type="evidence" value="ECO:0007669"/>
    <property type="project" value="TreeGrafter"/>
</dbReference>
<evidence type="ECO:0000313" key="4">
    <source>
        <dbReference type="Proteomes" id="UP000218272"/>
    </source>
</evidence>
<protein>
    <submittedName>
        <fullName evidence="3">Chromosome partitioning protein ParB</fullName>
    </submittedName>
</protein>
<keyword evidence="4" id="KW-1185">Reference proteome</keyword>